<dbReference type="Proteomes" id="UP000799764">
    <property type="component" value="Unassembled WGS sequence"/>
</dbReference>
<feature type="region of interest" description="Disordered" evidence="1">
    <location>
        <begin position="83"/>
        <end position="105"/>
    </location>
</feature>
<evidence type="ECO:0000256" key="1">
    <source>
        <dbReference type="SAM" id="MobiDB-lite"/>
    </source>
</evidence>
<organism evidence="2 3">
    <name type="scientific">Karstenula rhodostoma CBS 690.94</name>
    <dbReference type="NCBI Taxonomy" id="1392251"/>
    <lineage>
        <taxon>Eukaryota</taxon>
        <taxon>Fungi</taxon>
        <taxon>Dikarya</taxon>
        <taxon>Ascomycota</taxon>
        <taxon>Pezizomycotina</taxon>
        <taxon>Dothideomycetes</taxon>
        <taxon>Pleosporomycetidae</taxon>
        <taxon>Pleosporales</taxon>
        <taxon>Massarineae</taxon>
        <taxon>Didymosphaeriaceae</taxon>
        <taxon>Karstenula</taxon>
    </lineage>
</organism>
<proteinExistence type="predicted"/>
<reference evidence="2" key="1">
    <citation type="journal article" date="2020" name="Stud. Mycol.">
        <title>101 Dothideomycetes genomes: a test case for predicting lifestyles and emergence of pathogens.</title>
        <authorList>
            <person name="Haridas S."/>
            <person name="Albert R."/>
            <person name="Binder M."/>
            <person name="Bloem J."/>
            <person name="Labutti K."/>
            <person name="Salamov A."/>
            <person name="Andreopoulos B."/>
            <person name="Baker S."/>
            <person name="Barry K."/>
            <person name="Bills G."/>
            <person name="Bluhm B."/>
            <person name="Cannon C."/>
            <person name="Castanera R."/>
            <person name="Culley D."/>
            <person name="Daum C."/>
            <person name="Ezra D."/>
            <person name="Gonzalez J."/>
            <person name="Henrissat B."/>
            <person name="Kuo A."/>
            <person name="Liang C."/>
            <person name="Lipzen A."/>
            <person name="Lutzoni F."/>
            <person name="Magnuson J."/>
            <person name="Mondo S."/>
            <person name="Nolan M."/>
            <person name="Ohm R."/>
            <person name="Pangilinan J."/>
            <person name="Park H.-J."/>
            <person name="Ramirez L."/>
            <person name="Alfaro M."/>
            <person name="Sun H."/>
            <person name="Tritt A."/>
            <person name="Yoshinaga Y."/>
            <person name="Zwiers L.-H."/>
            <person name="Turgeon B."/>
            <person name="Goodwin S."/>
            <person name="Spatafora J."/>
            <person name="Crous P."/>
            <person name="Grigoriev I."/>
        </authorList>
    </citation>
    <scope>NUCLEOTIDE SEQUENCE</scope>
    <source>
        <strain evidence="2">CBS 690.94</strain>
    </source>
</reference>
<name>A0A9P4PIT2_9PLEO</name>
<dbReference type="EMBL" id="MU001502">
    <property type="protein sequence ID" value="KAF2443651.1"/>
    <property type="molecule type" value="Genomic_DNA"/>
</dbReference>
<accession>A0A9P4PIT2</accession>
<dbReference type="AlphaFoldDB" id="A0A9P4PIT2"/>
<evidence type="ECO:0000313" key="3">
    <source>
        <dbReference type="Proteomes" id="UP000799764"/>
    </source>
</evidence>
<evidence type="ECO:0000313" key="2">
    <source>
        <dbReference type="EMBL" id="KAF2443651.1"/>
    </source>
</evidence>
<comment type="caution">
    <text evidence="2">The sequence shown here is derived from an EMBL/GenBank/DDBJ whole genome shotgun (WGS) entry which is preliminary data.</text>
</comment>
<protein>
    <submittedName>
        <fullName evidence="2">Uncharacterized protein</fullName>
    </submittedName>
</protein>
<gene>
    <name evidence="2" type="ORF">P171DRAFT_486373</name>
</gene>
<sequence>MFLLPTVDSVQRGGSVGGGGGVFMAEAGDAPSFFPPSTPQFQGEAFSDDDFAFGQRLTGRQKEPRLAECGLAFLAAVRPGIASRHDSRLQPRTPPPSSALAGKERWKAADKEMIPSSIFVAAASSLSADPAPCPDTSCACGIRRRIAALT</sequence>
<keyword evidence="3" id="KW-1185">Reference proteome</keyword>